<dbReference type="AlphaFoldDB" id="E6PQP3"/>
<evidence type="ECO:0008006" key="4">
    <source>
        <dbReference type="Google" id="ProtNLM"/>
    </source>
</evidence>
<protein>
    <recommendedName>
        <fullName evidence="4">Short-chain dehydrogenase/reductase SDR</fullName>
    </recommendedName>
</protein>
<dbReference type="PANTHER" id="PTHR43669:SF3">
    <property type="entry name" value="ALCOHOL DEHYDROGENASE, PUTATIVE (AFU_ORTHOLOGUE AFUA_3G03445)-RELATED"/>
    <property type="match status" value="1"/>
</dbReference>
<keyword evidence="2" id="KW-0560">Oxidoreductase</keyword>
<sequence>MPVNSHNALPLHDKTAVIHGGGGAIGGAVARAFARDGAQVFIAGRSRAKLERVREAIVATGGVAEVAEVDALDEAAVNDHIDAVARMTGRIDITLNAVFVASDRASAMTGAIANLSCGALVD</sequence>
<evidence type="ECO:0000313" key="3">
    <source>
        <dbReference type="EMBL" id="CBH97248.1"/>
    </source>
</evidence>
<dbReference type="PANTHER" id="PTHR43669">
    <property type="entry name" value="5-KETO-D-GLUCONATE 5-REDUCTASE"/>
    <property type="match status" value="1"/>
</dbReference>
<accession>E6PQP3</accession>
<dbReference type="GO" id="GO:0016491">
    <property type="term" value="F:oxidoreductase activity"/>
    <property type="evidence" value="ECO:0007669"/>
    <property type="project" value="UniProtKB-KW"/>
</dbReference>
<gene>
    <name evidence="3" type="ORF">CARN2_2720</name>
</gene>
<dbReference type="InterPro" id="IPR002347">
    <property type="entry name" value="SDR_fam"/>
</dbReference>
<name>E6PQP3_9ZZZZ</name>
<dbReference type="EMBL" id="CABM01000042">
    <property type="protein sequence ID" value="CBH97248.1"/>
    <property type="molecule type" value="Genomic_DNA"/>
</dbReference>
<reference evidence="3" key="1">
    <citation type="submission" date="2009-10" db="EMBL/GenBank/DDBJ databases">
        <title>Diversity of trophic interactions inside an arsenic-rich microbial ecosystem.</title>
        <authorList>
            <person name="Bertin P.N."/>
            <person name="Heinrich-Salmeron A."/>
            <person name="Pelletier E."/>
            <person name="Goulhen-Chollet F."/>
            <person name="Arsene-Ploetze F."/>
            <person name="Gallien S."/>
            <person name="Calteau A."/>
            <person name="Vallenet D."/>
            <person name="Casiot C."/>
            <person name="Chane-Woon-Ming B."/>
            <person name="Giloteaux L."/>
            <person name="Barakat M."/>
            <person name="Bonnefoy V."/>
            <person name="Bruneel O."/>
            <person name="Chandler M."/>
            <person name="Cleiss J."/>
            <person name="Duran R."/>
            <person name="Elbaz-Poulichet F."/>
            <person name="Fonknechten N."/>
            <person name="Lauga B."/>
            <person name="Mornico D."/>
            <person name="Ortet P."/>
            <person name="Schaeffer C."/>
            <person name="Siguier P."/>
            <person name="Alexander Thil Smith A."/>
            <person name="Van Dorsselaer A."/>
            <person name="Weissenbach J."/>
            <person name="Medigue C."/>
            <person name="Le Paslier D."/>
        </authorList>
    </citation>
    <scope>NUCLEOTIDE SEQUENCE</scope>
</reference>
<dbReference type="SUPFAM" id="SSF51735">
    <property type="entry name" value="NAD(P)-binding Rossmann-fold domains"/>
    <property type="match status" value="1"/>
</dbReference>
<evidence type="ECO:0000256" key="1">
    <source>
        <dbReference type="ARBA" id="ARBA00006484"/>
    </source>
</evidence>
<comment type="caution">
    <text evidence="3">The sequence shown here is derived from an EMBL/GenBank/DDBJ whole genome shotgun (WGS) entry which is preliminary data.</text>
</comment>
<dbReference type="InterPro" id="IPR036291">
    <property type="entry name" value="NAD(P)-bd_dom_sf"/>
</dbReference>
<dbReference type="Gene3D" id="3.40.50.720">
    <property type="entry name" value="NAD(P)-binding Rossmann-like Domain"/>
    <property type="match status" value="1"/>
</dbReference>
<proteinExistence type="inferred from homology"/>
<dbReference type="Pfam" id="PF00106">
    <property type="entry name" value="adh_short"/>
    <property type="match status" value="1"/>
</dbReference>
<evidence type="ECO:0000256" key="2">
    <source>
        <dbReference type="ARBA" id="ARBA00023002"/>
    </source>
</evidence>
<comment type="similarity">
    <text evidence="1">Belongs to the short-chain dehydrogenases/reductases (SDR) family.</text>
</comment>
<organism evidence="3">
    <name type="scientific">mine drainage metagenome</name>
    <dbReference type="NCBI Taxonomy" id="410659"/>
    <lineage>
        <taxon>unclassified sequences</taxon>
        <taxon>metagenomes</taxon>
        <taxon>ecological metagenomes</taxon>
    </lineage>
</organism>